<organism evidence="1">
    <name type="scientific">Pseudogymnoascus destructans</name>
    <dbReference type="NCBI Taxonomy" id="655981"/>
    <lineage>
        <taxon>Eukaryota</taxon>
        <taxon>Fungi</taxon>
        <taxon>Dikarya</taxon>
        <taxon>Ascomycota</taxon>
        <taxon>Pezizomycotina</taxon>
        <taxon>Leotiomycetes</taxon>
        <taxon>Thelebolales</taxon>
        <taxon>Thelebolaceae</taxon>
        <taxon>Pseudogymnoascus</taxon>
    </lineage>
</organism>
<proteinExistence type="predicted"/>
<dbReference type="EMBL" id="KV441386">
    <property type="protein sequence ID" value="OAF63014.1"/>
    <property type="molecule type" value="Genomic_DNA"/>
</dbReference>
<accession>A0A177AP96</accession>
<sequence length="214" mass="23203">MQSVESPATTTLAIEASKTQNCSVLILPDALSWRYAQLVLGPDVMNSAWLAGLDTHPICFRSQDKYDGQVRYGEATQPASAVGGAVGVQRASTRWYSLDPWMALQRAVAKCVRRGSSRGGGGGGVGKAKPAKPAREAGCWAITWEVRWGCVWVAVLTGWGCGPGRIDGLRMGGPHRQPVNTATPRPRILYKPSLIHSSAPRKQLATFPFQYLRR</sequence>
<name>A0A177AP96_9PEZI</name>
<reference evidence="1" key="1">
    <citation type="submission" date="2016-03" db="EMBL/GenBank/DDBJ databases">
        <title>Updated assembly of Pseudogymnoascus destructans, the fungus causing white-nose syndrome of bats.</title>
        <authorList>
            <person name="Palmer J.M."/>
            <person name="Drees K.P."/>
            <person name="Foster J.T."/>
            <person name="Lindner D.L."/>
        </authorList>
    </citation>
    <scope>NUCLEOTIDE SEQUENCE [LARGE SCALE GENOMIC DNA]</scope>
    <source>
        <strain evidence="1">20631-21</strain>
    </source>
</reference>
<evidence type="ECO:0000313" key="1">
    <source>
        <dbReference type="EMBL" id="OAF63014.1"/>
    </source>
</evidence>
<protein>
    <submittedName>
        <fullName evidence="1">Uncharacterized protein</fullName>
    </submittedName>
</protein>
<dbReference type="AlphaFoldDB" id="A0A177AP96"/>
<dbReference type="Proteomes" id="UP000077154">
    <property type="component" value="Unassembled WGS sequence"/>
</dbReference>
<dbReference type="GeneID" id="36283262"/>
<gene>
    <name evidence="1" type="ORF">VC83_00163</name>
</gene>
<dbReference type="RefSeq" id="XP_024328284.1">
    <property type="nucleotide sequence ID" value="XM_024463859.1"/>
</dbReference>